<dbReference type="Proteomes" id="UP000518752">
    <property type="component" value="Unassembled WGS sequence"/>
</dbReference>
<accession>A0A8H5HQ14</accession>
<gene>
    <name evidence="1" type="ORF">D9757_007788</name>
</gene>
<keyword evidence="2" id="KW-1185">Reference proteome</keyword>
<name>A0A8H5HQ14_9AGAR</name>
<evidence type="ECO:0000313" key="2">
    <source>
        <dbReference type="Proteomes" id="UP000518752"/>
    </source>
</evidence>
<organism evidence="1 2">
    <name type="scientific">Collybiopsis confluens</name>
    <dbReference type="NCBI Taxonomy" id="2823264"/>
    <lineage>
        <taxon>Eukaryota</taxon>
        <taxon>Fungi</taxon>
        <taxon>Dikarya</taxon>
        <taxon>Basidiomycota</taxon>
        <taxon>Agaricomycotina</taxon>
        <taxon>Agaricomycetes</taxon>
        <taxon>Agaricomycetidae</taxon>
        <taxon>Agaricales</taxon>
        <taxon>Marasmiineae</taxon>
        <taxon>Omphalotaceae</taxon>
        <taxon>Collybiopsis</taxon>
    </lineage>
</organism>
<evidence type="ECO:0000313" key="1">
    <source>
        <dbReference type="EMBL" id="KAF5387478.1"/>
    </source>
</evidence>
<comment type="caution">
    <text evidence="1">The sequence shown here is derived from an EMBL/GenBank/DDBJ whole genome shotgun (WGS) entry which is preliminary data.</text>
</comment>
<reference evidence="1 2" key="1">
    <citation type="journal article" date="2020" name="ISME J.">
        <title>Uncovering the hidden diversity of litter-decomposition mechanisms in mushroom-forming fungi.</title>
        <authorList>
            <person name="Floudas D."/>
            <person name="Bentzer J."/>
            <person name="Ahren D."/>
            <person name="Johansson T."/>
            <person name="Persson P."/>
            <person name="Tunlid A."/>
        </authorList>
    </citation>
    <scope>NUCLEOTIDE SEQUENCE [LARGE SCALE GENOMIC DNA]</scope>
    <source>
        <strain evidence="1 2">CBS 406.79</strain>
    </source>
</reference>
<dbReference type="EMBL" id="JAACJN010000032">
    <property type="protein sequence ID" value="KAF5387478.1"/>
    <property type="molecule type" value="Genomic_DNA"/>
</dbReference>
<dbReference type="AlphaFoldDB" id="A0A8H5HQ14"/>
<protein>
    <submittedName>
        <fullName evidence="1">Uncharacterized protein</fullName>
    </submittedName>
</protein>
<proteinExistence type="predicted"/>
<sequence length="90" mass="10235">MSDKIGSGYLAPLLSLRQMGDNVFFCFRQSNVCPLAHAPLLSLRQMGDNVFFCFRQSNVCPLAHLPVISPHYLDDHQIIVNISSYYFCDH</sequence>